<comment type="caution">
    <text evidence="1">The sequence shown here is derived from an EMBL/GenBank/DDBJ whole genome shotgun (WGS) entry which is preliminary data.</text>
</comment>
<name>A0A8J2QI02_9NEOP</name>
<accession>A0A8J2QI02</accession>
<gene>
    <name evidence="1" type="ORF">DCHRY22_LOCUS2438</name>
</gene>
<dbReference type="EMBL" id="CAKASE010000046">
    <property type="protein sequence ID" value="CAG9560836.1"/>
    <property type="molecule type" value="Genomic_DNA"/>
</dbReference>
<dbReference type="OrthoDB" id="10058156at2759"/>
<reference evidence="1" key="1">
    <citation type="submission" date="2021-09" db="EMBL/GenBank/DDBJ databases">
        <authorList>
            <person name="Martin H S."/>
        </authorList>
    </citation>
    <scope>NUCLEOTIDE SEQUENCE</scope>
</reference>
<proteinExistence type="predicted"/>
<protein>
    <submittedName>
        <fullName evidence="1">(African queen) hypothetical protein</fullName>
    </submittedName>
</protein>
<sequence length="109" mass="11408">MEIDTGSAVSCISKRTYDKYFKHIWRAGVLHGRQGSVASVGELGTISVFGSFSSGGGLSPHDSSLTTGSPILGIFGLSLMSAGVRTPGESCCDGVYGATMELRVDLRFN</sequence>
<dbReference type="Proteomes" id="UP000789524">
    <property type="component" value="Unassembled WGS sequence"/>
</dbReference>
<dbReference type="AlphaFoldDB" id="A0A8J2QI02"/>
<keyword evidence="2" id="KW-1185">Reference proteome</keyword>
<organism evidence="1 2">
    <name type="scientific">Danaus chrysippus</name>
    <name type="common">African queen</name>
    <dbReference type="NCBI Taxonomy" id="151541"/>
    <lineage>
        <taxon>Eukaryota</taxon>
        <taxon>Metazoa</taxon>
        <taxon>Ecdysozoa</taxon>
        <taxon>Arthropoda</taxon>
        <taxon>Hexapoda</taxon>
        <taxon>Insecta</taxon>
        <taxon>Pterygota</taxon>
        <taxon>Neoptera</taxon>
        <taxon>Endopterygota</taxon>
        <taxon>Lepidoptera</taxon>
        <taxon>Glossata</taxon>
        <taxon>Ditrysia</taxon>
        <taxon>Papilionoidea</taxon>
        <taxon>Nymphalidae</taxon>
        <taxon>Danainae</taxon>
        <taxon>Danaini</taxon>
        <taxon>Danaina</taxon>
        <taxon>Danaus</taxon>
        <taxon>Anosia</taxon>
    </lineage>
</organism>
<evidence type="ECO:0000313" key="2">
    <source>
        <dbReference type="Proteomes" id="UP000789524"/>
    </source>
</evidence>
<evidence type="ECO:0000313" key="1">
    <source>
        <dbReference type="EMBL" id="CAG9560836.1"/>
    </source>
</evidence>